<dbReference type="GO" id="GO:0050135">
    <property type="term" value="F:NADP+ nucleosidase activity"/>
    <property type="evidence" value="ECO:0007669"/>
    <property type="project" value="InterPro"/>
</dbReference>
<gene>
    <name evidence="2" type="ORF">HZZ05_13170</name>
</gene>
<reference evidence="2 3" key="1">
    <citation type="submission" date="2020-07" db="EMBL/GenBank/DDBJ databases">
        <title>MOT database genomes.</title>
        <authorList>
            <person name="Joseph S."/>
            <person name="Aduse-Opoku J."/>
            <person name="Hashim A."/>
            <person name="Wade W."/>
            <person name="Curtis M."/>
        </authorList>
    </citation>
    <scope>NUCLEOTIDE SEQUENCE [LARGE SCALE GENOMIC DNA]</scope>
    <source>
        <strain evidence="2 3">WMus004</strain>
    </source>
</reference>
<dbReference type="Proteomes" id="UP000572528">
    <property type="component" value="Unassembled WGS sequence"/>
</dbReference>
<evidence type="ECO:0000313" key="3">
    <source>
        <dbReference type="Proteomes" id="UP000572528"/>
    </source>
</evidence>
<dbReference type="InterPro" id="IPR019302">
    <property type="entry name" value="CAP12/PCTIR_TIR_dom"/>
</dbReference>
<dbReference type="AlphaFoldDB" id="A0A853EM96"/>
<sequence length="87" mass="9703">MTGDDRGALASDVDNLQPRARQNVVFELGYCIAKLGKKNVAVIYEDNVEIPSDFLGYGYTKLSEDWKTPLTRELLAAGIPVDRNKEE</sequence>
<organism evidence="2 3">
    <name type="scientific">Actinomyces bowdenii</name>
    <dbReference type="NCBI Taxonomy" id="131109"/>
    <lineage>
        <taxon>Bacteria</taxon>
        <taxon>Bacillati</taxon>
        <taxon>Actinomycetota</taxon>
        <taxon>Actinomycetes</taxon>
        <taxon>Actinomycetales</taxon>
        <taxon>Actinomycetaceae</taxon>
        <taxon>Actinomyces</taxon>
    </lineage>
</organism>
<name>A0A853EM96_9ACTO</name>
<feature type="domain" description="CD-NTase-associated protein 12/Pycsar effector protein TIR" evidence="1">
    <location>
        <begin position="1"/>
        <end position="63"/>
    </location>
</feature>
<accession>A0A853EM96</accession>
<evidence type="ECO:0000313" key="2">
    <source>
        <dbReference type="EMBL" id="NYS70437.1"/>
    </source>
</evidence>
<dbReference type="Pfam" id="PF10137">
    <property type="entry name" value="CAP12-PCTIR_TIR"/>
    <property type="match status" value="1"/>
</dbReference>
<protein>
    <submittedName>
        <fullName evidence="2">Nucleotide-binding protein</fullName>
    </submittedName>
</protein>
<proteinExistence type="predicted"/>
<comment type="caution">
    <text evidence="2">The sequence shown here is derived from an EMBL/GenBank/DDBJ whole genome shotgun (WGS) entry which is preliminary data.</text>
</comment>
<evidence type="ECO:0000259" key="1">
    <source>
        <dbReference type="Pfam" id="PF10137"/>
    </source>
</evidence>
<dbReference type="EMBL" id="JACBXV010000320">
    <property type="protein sequence ID" value="NYS70437.1"/>
    <property type="molecule type" value="Genomic_DNA"/>
</dbReference>